<gene>
    <name evidence="4" type="ORF">MUN80_24540</name>
</gene>
<name>A0ABY4F8B2_9BACT</name>
<dbReference type="Gene3D" id="2.40.128.720">
    <property type="match status" value="2"/>
</dbReference>
<feature type="domain" description="Secretion system C-terminal sorting" evidence="3">
    <location>
        <begin position="371"/>
        <end position="440"/>
    </location>
</feature>
<keyword evidence="5" id="KW-1185">Reference proteome</keyword>
<dbReference type="NCBIfam" id="TIGR04183">
    <property type="entry name" value="Por_Secre_tail"/>
    <property type="match status" value="1"/>
</dbReference>
<feature type="region of interest" description="Disordered" evidence="1">
    <location>
        <begin position="25"/>
        <end position="63"/>
    </location>
</feature>
<dbReference type="Pfam" id="PF18962">
    <property type="entry name" value="Por_Secre_tail"/>
    <property type="match status" value="1"/>
</dbReference>
<organism evidence="4 5">
    <name type="scientific">Hymenobacter cellulosivorans</name>
    <dbReference type="NCBI Taxonomy" id="2932249"/>
    <lineage>
        <taxon>Bacteria</taxon>
        <taxon>Pseudomonadati</taxon>
        <taxon>Bacteroidota</taxon>
        <taxon>Cytophagia</taxon>
        <taxon>Cytophagales</taxon>
        <taxon>Hymenobacteraceae</taxon>
        <taxon>Hymenobacter</taxon>
    </lineage>
</organism>
<reference evidence="4 5" key="1">
    <citation type="submission" date="2022-04" db="EMBL/GenBank/DDBJ databases">
        <title>Hymenobacter sp. isolated from the air.</title>
        <authorList>
            <person name="Won M."/>
            <person name="Lee C.-M."/>
            <person name="Woen H.-Y."/>
            <person name="Kwon S.-W."/>
        </authorList>
    </citation>
    <scope>NUCLEOTIDE SEQUENCE [LARGE SCALE GENOMIC DNA]</scope>
    <source>
        <strain evidence="5">5116 S-27</strain>
    </source>
</reference>
<dbReference type="EMBL" id="CP095049">
    <property type="protein sequence ID" value="UOQ52898.1"/>
    <property type="molecule type" value="Genomic_DNA"/>
</dbReference>
<dbReference type="Proteomes" id="UP000831785">
    <property type="component" value="Chromosome"/>
</dbReference>
<evidence type="ECO:0000259" key="3">
    <source>
        <dbReference type="Pfam" id="PF18962"/>
    </source>
</evidence>
<accession>A0ABY4F8B2</accession>
<feature type="signal peptide" evidence="2">
    <location>
        <begin position="1"/>
        <end position="19"/>
    </location>
</feature>
<evidence type="ECO:0000313" key="5">
    <source>
        <dbReference type="Proteomes" id="UP000831785"/>
    </source>
</evidence>
<evidence type="ECO:0000256" key="2">
    <source>
        <dbReference type="SAM" id="SignalP"/>
    </source>
</evidence>
<evidence type="ECO:0000256" key="1">
    <source>
        <dbReference type="SAM" id="MobiDB-lite"/>
    </source>
</evidence>
<keyword evidence="2" id="KW-0732">Signal</keyword>
<proteinExistence type="predicted"/>
<feature type="compositionally biased region" description="Low complexity" evidence="1">
    <location>
        <begin position="38"/>
        <end position="56"/>
    </location>
</feature>
<dbReference type="RefSeq" id="WP_244717349.1">
    <property type="nucleotide sequence ID" value="NZ_CP095049.1"/>
</dbReference>
<evidence type="ECO:0000313" key="4">
    <source>
        <dbReference type="EMBL" id="UOQ52898.1"/>
    </source>
</evidence>
<feature type="chain" id="PRO_5045070980" evidence="2">
    <location>
        <begin position="20"/>
        <end position="442"/>
    </location>
</feature>
<sequence>MRLITLLTGLFLSAAFESAAQTSWSASPAGPARHHTYPQPGQPAAPAVARRPTSASKAGRAVHHTWDSSSNSWTKATVETYGYDTQGHLTQETVADSATQTPLYRSLYSYDAQGLNTEEVYQSWSGTGWVNTGRFAATYDAYGNITERLYQDWLGSAWATNDGHRYLLTYNSAGVLLTEVVQDFDTGNFVNSQKLTYTVSATTNEWTSMVRQDWEQGAWQDAARYTYTWYDWSKRLYATLLVEYKSQSQWEPEARYTYVFGANGSFVATGEEALASGNWQNSVREKHTFDAQGNNTEYLSEEWRNNAWSLEYGQRSMLRYAATGEVLRLLTQVYEPSRATTYVNSNLYTYSAFVLLSNKRQTAKALVAEAYPNPTTGSVTLRWDGAARTAAVLNPMGQTVRTVQLPASTTTHTFDMSALPAGVYSIRLQTAAGTATQRLVKQ</sequence>
<dbReference type="InterPro" id="IPR026444">
    <property type="entry name" value="Secre_tail"/>
</dbReference>
<protein>
    <submittedName>
        <fullName evidence="4">T9SS type A sorting domain-containing protein</fullName>
    </submittedName>
</protein>